<dbReference type="AlphaFoldDB" id="A0A5D4KJ89"/>
<feature type="transmembrane region" description="Helical" evidence="7">
    <location>
        <begin position="264"/>
        <end position="281"/>
    </location>
</feature>
<feature type="transmembrane region" description="Helical" evidence="7">
    <location>
        <begin position="320"/>
        <end position="337"/>
    </location>
</feature>
<feature type="transmembrane region" description="Helical" evidence="7">
    <location>
        <begin position="170"/>
        <end position="188"/>
    </location>
</feature>
<keyword evidence="5 7" id="KW-1133">Transmembrane helix</keyword>
<dbReference type="GO" id="GO:0022857">
    <property type="term" value="F:transmembrane transporter activity"/>
    <property type="evidence" value="ECO:0007669"/>
    <property type="project" value="InterPro"/>
</dbReference>
<evidence type="ECO:0000256" key="5">
    <source>
        <dbReference type="ARBA" id="ARBA00022989"/>
    </source>
</evidence>
<protein>
    <submittedName>
        <fullName evidence="9">MFS transporter</fullName>
    </submittedName>
</protein>
<dbReference type="SUPFAM" id="SSF103473">
    <property type="entry name" value="MFS general substrate transporter"/>
    <property type="match status" value="1"/>
</dbReference>
<keyword evidence="2" id="KW-0813">Transport</keyword>
<evidence type="ECO:0000256" key="7">
    <source>
        <dbReference type="SAM" id="Phobius"/>
    </source>
</evidence>
<proteinExistence type="predicted"/>
<dbReference type="PROSITE" id="PS50850">
    <property type="entry name" value="MFS"/>
    <property type="match status" value="1"/>
</dbReference>
<evidence type="ECO:0000259" key="8">
    <source>
        <dbReference type="PROSITE" id="PS50850"/>
    </source>
</evidence>
<comment type="subcellular location">
    <subcellularLocation>
        <location evidence="1">Cell membrane</location>
        <topology evidence="1">Multi-pass membrane protein</topology>
    </subcellularLocation>
</comment>
<evidence type="ECO:0000313" key="9">
    <source>
        <dbReference type="EMBL" id="TYR76353.1"/>
    </source>
</evidence>
<dbReference type="Gene3D" id="1.20.1250.20">
    <property type="entry name" value="MFS general substrate transporter like domains"/>
    <property type="match status" value="1"/>
</dbReference>
<feature type="transmembrane region" description="Helical" evidence="7">
    <location>
        <begin position="288"/>
        <end position="308"/>
    </location>
</feature>
<feature type="transmembrane region" description="Helical" evidence="7">
    <location>
        <begin position="49"/>
        <end position="68"/>
    </location>
</feature>
<evidence type="ECO:0000256" key="6">
    <source>
        <dbReference type="ARBA" id="ARBA00023136"/>
    </source>
</evidence>
<feature type="domain" description="Major facilitator superfamily (MFS) profile" evidence="8">
    <location>
        <begin position="1"/>
        <end position="418"/>
    </location>
</feature>
<comment type="caution">
    <text evidence="9">The sequence shown here is derived from an EMBL/GenBank/DDBJ whole genome shotgun (WGS) entry which is preliminary data.</text>
</comment>
<dbReference type="GO" id="GO:0005886">
    <property type="term" value="C:plasma membrane"/>
    <property type="evidence" value="ECO:0007669"/>
    <property type="project" value="UniProtKB-SubCell"/>
</dbReference>
<feature type="transmembrane region" description="Helical" evidence="7">
    <location>
        <begin position="382"/>
        <end position="401"/>
    </location>
</feature>
<dbReference type="InterPro" id="IPR022324">
    <property type="entry name" value="Bacilysin_exporter_BacE_put"/>
</dbReference>
<organism evidence="9 10">
    <name type="scientific">Rossellomorea vietnamensis</name>
    <dbReference type="NCBI Taxonomy" id="218284"/>
    <lineage>
        <taxon>Bacteria</taxon>
        <taxon>Bacillati</taxon>
        <taxon>Bacillota</taxon>
        <taxon>Bacilli</taxon>
        <taxon>Bacillales</taxon>
        <taxon>Bacillaceae</taxon>
        <taxon>Rossellomorea</taxon>
    </lineage>
</organism>
<accession>A0A5D4KJ89</accession>
<dbReference type="InterPro" id="IPR036259">
    <property type="entry name" value="MFS_trans_sf"/>
</dbReference>
<dbReference type="Proteomes" id="UP000323317">
    <property type="component" value="Unassembled WGS sequence"/>
</dbReference>
<dbReference type="CDD" id="cd06173">
    <property type="entry name" value="MFS_MefA_like"/>
    <property type="match status" value="1"/>
</dbReference>
<dbReference type="PRINTS" id="PR01988">
    <property type="entry name" value="EXPORTERBACE"/>
</dbReference>
<keyword evidence="4 7" id="KW-0812">Transmembrane</keyword>
<evidence type="ECO:0000256" key="2">
    <source>
        <dbReference type="ARBA" id="ARBA00022448"/>
    </source>
</evidence>
<feature type="transmembrane region" description="Helical" evidence="7">
    <location>
        <begin position="349"/>
        <end position="376"/>
    </location>
</feature>
<feature type="transmembrane region" description="Helical" evidence="7">
    <location>
        <begin position="226"/>
        <end position="252"/>
    </location>
</feature>
<sequence>MEEMSLFQLLKNRSYRRLWSAQVISELGDGISHLLILFLASKLTSNPMVFGYILIARHLPGMLFGTLVGPLVDRFSRKRMMIGADLYRFVIVLLMIAGQSSITLLLLLIFLQGIGAVFFEPAKSAVIPTIMRKDEIPAAVSLSQSTYMMMMIIAPSIGGFLLLIDHISLIFILDAATFLISALFLLGLKLDNREEEKSHQEAGISYLQSLKQGLQSVTSNRFITGIFILLTSAVFVLSIVSANVYAIILNVFEVSQVHFGMMESLEGAFGILGALAVPLLMKKVSNKALIMYSFGFSGLLAAVVIPVYDLHTMVPLVSLYIWMSLIGATNPFINIPLNSMLMQGVPEELLGRISGILTTCFNGSLLGGLLLGGWLATLAGPLWTVTAGGLCLIAVSLIFPLSKFYSYLTVAVSTPENAERAG</sequence>
<dbReference type="InterPro" id="IPR011701">
    <property type="entry name" value="MFS"/>
</dbReference>
<dbReference type="PANTHER" id="PTHR43266">
    <property type="entry name" value="MACROLIDE-EFFLUX PROTEIN"/>
    <property type="match status" value="1"/>
</dbReference>
<name>A0A5D4KJ89_9BACI</name>
<dbReference type="PANTHER" id="PTHR43266:SF2">
    <property type="entry name" value="MAJOR FACILITATOR SUPERFAMILY (MFS) PROFILE DOMAIN-CONTAINING PROTEIN"/>
    <property type="match status" value="1"/>
</dbReference>
<evidence type="ECO:0000256" key="1">
    <source>
        <dbReference type="ARBA" id="ARBA00004651"/>
    </source>
</evidence>
<dbReference type="InterPro" id="IPR020846">
    <property type="entry name" value="MFS_dom"/>
</dbReference>
<keyword evidence="3" id="KW-1003">Cell membrane</keyword>
<reference evidence="9 10" key="1">
    <citation type="submission" date="2019-08" db="EMBL/GenBank/DDBJ databases">
        <title>Bacillus genomes from the desert of Cuatro Cienegas, Coahuila.</title>
        <authorList>
            <person name="Olmedo-Alvarez G."/>
        </authorList>
    </citation>
    <scope>NUCLEOTIDE SEQUENCE [LARGE SCALE GENOMIC DNA]</scope>
    <source>
        <strain evidence="9 10">CH40_1T</strain>
    </source>
</reference>
<gene>
    <name evidence="9" type="ORF">FZC79_05550</name>
</gene>
<dbReference type="Pfam" id="PF07690">
    <property type="entry name" value="MFS_1"/>
    <property type="match status" value="1"/>
</dbReference>
<evidence type="ECO:0000313" key="10">
    <source>
        <dbReference type="Proteomes" id="UP000323317"/>
    </source>
</evidence>
<evidence type="ECO:0000256" key="3">
    <source>
        <dbReference type="ARBA" id="ARBA00022475"/>
    </source>
</evidence>
<dbReference type="EMBL" id="VTEH01000003">
    <property type="protein sequence ID" value="TYR76353.1"/>
    <property type="molecule type" value="Genomic_DNA"/>
</dbReference>
<keyword evidence="6 7" id="KW-0472">Membrane</keyword>
<evidence type="ECO:0000256" key="4">
    <source>
        <dbReference type="ARBA" id="ARBA00022692"/>
    </source>
</evidence>